<reference evidence="3" key="1">
    <citation type="journal article" date="2019" name="Nat. Commun.">
        <title>Genome-wide association mapping of date palm fruit traits.</title>
        <authorList>
            <person name="Hazzouri K.M."/>
            <person name="Gros-Balthazard M."/>
            <person name="Flowers J.M."/>
            <person name="Copetti D."/>
            <person name="Lemansour A."/>
            <person name="Lebrun M."/>
            <person name="Masmoudi K."/>
            <person name="Ferrand S."/>
            <person name="Dhar M.I."/>
            <person name="Fresquez Z.A."/>
            <person name="Rosas U."/>
            <person name="Zhang J."/>
            <person name="Talag J."/>
            <person name="Lee S."/>
            <person name="Kudrna D."/>
            <person name="Powell R.F."/>
            <person name="Leitch I.J."/>
            <person name="Krueger R.R."/>
            <person name="Wing R.A."/>
            <person name="Amiri K.M.A."/>
            <person name="Purugganan M.D."/>
        </authorList>
    </citation>
    <scope>NUCLEOTIDE SEQUENCE [LARGE SCALE GENOMIC DNA]</scope>
    <source>
        <strain evidence="3">cv. Khalas</strain>
    </source>
</reference>
<feature type="compositionally biased region" description="Polar residues" evidence="1">
    <location>
        <begin position="560"/>
        <end position="570"/>
    </location>
</feature>
<keyword evidence="3" id="KW-1185">Reference proteome</keyword>
<feature type="region of interest" description="Disordered" evidence="1">
    <location>
        <begin position="482"/>
        <end position="570"/>
    </location>
</feature>
<protein>
    <submittedName>
        <fullName evidence="4 5">Uncharacterized protein LOC103717516</fullName>
    </submittedName>
</protein>
<keyword evidence="2" id="KW-0812">Transmembrane</keyword>
<proteinExistence type="predicted"/>
<evidence type="ECO:0000313" key="5">
    <source>
        <dbReference type="RefSeq" id="XP_026664414.2"/>
    </source>
</evidence>
<name>A0A8B8JA18_PHODC</name>
<dbReference type="PANTHER" id="PTHR33870:SF4">
    <property type="entry name" value="CARDIOMYOPATHY-ASSOCIATED PROTEIN"/>
    <property type="match status" value="1"/>
</dbReference>
<feature type="compositionally biased region" description="Polar residues" evidence="1">
    <location>
        <begin position="278"/>
        <end position="287"/>
    </location>
</feature>
<dbReference type="KEGG" id="pda:103717516"/>
<feature type="region of interest" description="Disordered" evidence="1">
    <location>
        <begin position="267"/>
        <end position="316"/>
    </location>
</feature>
<dbReference type="PANTHER" id="PTHR33870">
    <property type="entry name" value="CARDIOMYOPATHY-ASSOCIATED PROTEIN"/>
    <property type="match status" value="1"/>
</dbReference>
<feature type="compositionally biased region" description="Basic and acidic residues" evidence="1">
    <location>
        <begin position="195"/>
        <end position="206"/>
    </location>
</feature>
<keyword evidence="2" id="KW-1133">Transmembrane helix</keyword>
<dbReference type="RefSeq" id="XP_017700772.2">
    <property type="nucleotide sequence ID" value="XM_017845283.3"/>
</dbReference>
<organism evidence="3 5">
    <name type="scientific">Phoenix dactylifera</name>
    <name type="common">Date palm</name>
    <dbReference type="NCBI Taxonomy" id="42345"/>
    <lineage>
        <taxon>Eukaryota</taxon>
        <taxon>Viridiplantae</taxon>
        <taxon>Streptophyta</taxon>
        <taxon>Embryophyta</taxon>
        <taxon>Tracheophyta</taxon>
        <taxon>Spermatophyta</taxon>
        <taxon>Magnoliopsida</taxon>
        <taxon>Liliopsida</taxon>
        <taxon>Arecaceae</taxon>
        <taxon>Coryphoideae</taxon>
        <taxon>Phoeniceae</taxon>
        <taxon>Phoenix</taxon>
    </lineage>
</organism>
<evidence type="ECO:0000313" key="4">
    <source>
        <dbReference type="RefSeq" id="XP_017700772.2"/>
    </source>
</evidence>
<dbReference type="RefSeq" id="XP_026664414.2">
    <property type="nucleotide sequence ID" value="XM_026808613.2"/>
</dbReference>
<feature type="transmembrane region" description="Helical" evidence="2">
    <location>
        <begin position="20"/>
        <end position="38"/>
    </location>
</feature>
<evidence type="ECO:0000256" key="1">
    <source>
        <dbReference type="SAM" id="MobiDB-lite"/>
    </source>
</evidence>
<keyword evidence="2" id="KW-0472">Membrane</keyword>
<feature type="region of interest" description="Disordered" evidence="1">
    <location>
        <begin position="188"/>
        <end position="214"/>
    </location>
</feature>
<dbReference type="AlphaFoldDB" id="A0A8B8JA18"/>
<feature type="compositionally biased region" description="Acidic residues" evidence="1">
    <location>
        <begin position="289"/>
        <end position="308"/>
    </location>
</feature>
<sequence>MAFGAKENILYIRRPNYRLFCNHLFIISFFIVILYKFFPTLFALLVTSSPITICTALLLGIILTCGDKKTPKIDEDRKTQIFSSHKTRVFPNVESRRKVKKMTVREAVSHDERATDNNKAKAQNDRYGSYENCMAANSSVKQDKRGAYRDKKVTEERKIHDCGFAKKKEVSAEGLAKGVLKTREDIGSLTTSDQKNSEGLKLEGEKSTLNTRRHSTLREAWDHLDRYDASSSSESDQAECSSPDAASMADIMPMLDELHLLLDSEPPQPALVSKENSDVASIQSSDVGSVEEEAENVEDEDDEEVQDEKDDKTKSVVSWTADDQKNLVELGKSEMERNQRLESLIARRRARKFLEKNLICLDNNDSLPSIEDLSRFQIEIPSVFPPRRNPFDLPHDLDEIPLSAPPRLVPGRNPFDLPLDQAYESNSPPMENLSHQEVVTDPQRDMLLRRHDSFTSGASFLGDLREERRASRLKPFFVAEKKDEEETDFNVPRQSSEGSDSTVISPKSYTIQDPLANHDTSPAERGSQSSEGVDEVDVKQVESKKAKQAVDSHITYPVYDSSSSATEKTN</sequence>
<gene>
    <name evidence="4 5" type="primary">LOC103717516</name>
</gene>
<accession>A0A8B8JA18</accession>
<feature type="compositionally biased region" description="Basic and acidic residues" evidence="1">
    <location>
        <begin position="536"/>
        <end position="550"/>
    </location>
</feature>
<dbReference type="Proteomes" id="UP000228380">
    <property type="component" value="Chromosome 3"/>
</dbReference>
<dbReference type="GeneID" id="103717516"/>
<evidence type="ECO:0000313" key="3">
    <source>
        <dbReference type="Proteomes" id="UP000228380"/>
    </source>
</evidence>
<feature type="compositionally biased region" description="Polar residues" evidence="1">
    <location>
        <begin position="492"/>
        <end position="511"/>
    </location>
</feature>
<reference evidence="4 5" key="2">
    <citation type="submission" date="2025-04" db="UniProtKB">
        <authorList>
            <consortium name="RefSeq"/>
        </authorList>
    </citation>
    <scope>IDENTIFICATION</scope>
    <source>
        <tissue evidence="4 5">Young leaves</tissue>
    </source>
</reference>
<dbReference type="OrthoDB" id="770993at2759"/>
<evidence type="ECO:0000256" key="2">
    <source>
        <dbReference type="SAM" id="Phobius"/>
    </source>
</evidence>